<sequence length="114" mass="12505">MLFTLSVRLAATIHNLLRAAPTNRLISVLRTPRGLNWALPTSLALVPIYVFLASMATTLLESGGPGWVNLVVLTCIWNAIKFAGLALLSPCLLVRRRAFHDQMDLMSSEIFPSS</sequence>
<protein>
    <recommendedName>
        <fullName evidence="3">Sulfate permease</fullName>
    </recommendedName>
</protein>
<dbReference type="EMBL" id="CZKA01000007">
    <property type="protein sequence ID" value="CUR54364.1"/>
    <property type="molecule type" value="Genomic_DNA"/>
</dbReference>
<proteinExistence type="predicted"/>
<feature type="transmembrane region" description="Helical" evidence="1">
    <location>
        <begin position="67"/>
        <end position="88"/>
    </location>
</feature>
<evidence type="ECO:0000256" key="1">
    <source>
        <dbReference type="SAM" id="Phobius"/>
    </source>
</evidence>
<evidence type="ECO:0008006" key="3">
    <source>
        <dbReference type="Google" id="ProtNLM"/>
    </source>
</evidence>
<name>A0A2P2BX99_9ZZZZ</name>
<dbReference type="AlphaFoldDB" id="A0A2P2BX99"/>
<accession>A0A2P2BX99</accession>
<reference evidence="2" key="1">
    <citation type="submission" date="2015-08" db="EMBL/GenBank/DDBJ databases">
        <authorList>
            <person name="Babu N.S."/>
            <person name="Beckwith C.J."/>
            <person name="Beseler K.G."/>
            <person name="Brison A."/>
            <person name="Carone J.V."/>
            <person name="Caskin T.P."/>
            <person name="Diamond M."/>
            <person name="Durham M.E."/>
            <person name="Foxe J.M."/>
            <person name="Go M."/>
            <person name="Henderson B.A."/>
            <person name="Jones I.B."/>
            <person name="McGettigan J.A."/>
            <person name="Micheletti S.J."/>
            <person name="Nasrallah M.E."/>
            <person name="Ortiz D."/>
            <person name="Piller C.R."/>
            <person name="Privatt S.R."/>
            <person name="Schneider S.L."/>
            <person name="Sharp S."/>
            <person name="Smith T.C."/>
            <person name="Stanton J.D."/>
            <person name="Ullery H.E."/>
            <person name="Wilson R.J."/>
            <person name="Serrano M.G."/>
            <person name="Buck G."/>
            <person name="Lee V."/>
            <person name="Wang Y."/>
            <person name="Carvalho R."/>
            <person name="Voegtly L."/>
            <person name="Shi R."/>
            <person name="Duckworth R."/>
            <person name="Johnson A."/>
            <person name="Loviza R."/>
            <person name="Walstead R."/>
            <person name="Shah Z."/>
            <person name="Kiflezghi M."/>
            <person name="Wade K."/>
            <person name="Ball S.L."/>
            <person name="Bradley K.W."/>
            <person name="Asai D.J."/>
            <person name="Bowman C.A."/>
            <person name="Russell D.A."/>
            <person name="Pope W.H."/>
            <person name="Jacobs-Sera D."/>
            <person name="Hendrix R.W."/>
            <person name="Hatfull G.F."/>
        </authorList>
    </citation>
    <scope>NUCLEOTIDE SEQUENCE</scope>
</reference>
<keyword evidence="1" id="KW-0812">Transmembrane</keyword>
<keyword evidence="1" id="KW-1133">Transmembrane helix</keyword>
<keyword evidence="1" id="KW-0472">Membrane</keyword>
<evidence type="ECO:0000313" key="2">
    <source>
        <dbReference type="EMBL" id="CUR54364.1"/>
    </source>
</evidence>
<gene>
    <name evidence="2" type="ORF">NOCA2150106</name>
</gene>
<organism evidence="2">
    <name type="scientific">metagenome</name>
    <dbReference type="NCBI Taxonomy" id="256318"/>
    <lineage>
        <taxon>unclassified sequences</taxon>
        <taxon>metagenomes</taxon>
    </lineage>
</organism>
<feature type="transmembrane region" description="Helical" evidence="1">
    <location>
        <begin position="35"/>
        <end position="60"/>
    </location>
</feature>